<keyword evidence="5" id="KW-1185">Reference proteome</keyword>
<sequence>MKREKPVFHIRQFLDFFYPGRCPVCGRILAKKESLVCRRCRAELPWVKEPVCVQCGKPIASLEKALCADCERTDHAFTEGRAALLYEKGIRLSVNRMKFYNHREYLPFYAACMYAAHREHLQKWNAACIIPVPMHPKKRAERGFDQAVLLARALSELCRIPVLEDVLIRTRYTKASRKLGREHRIANLRGAFTVARHESLPQSVLLVDDIYTTGMTMDHAAAALRKAGVTQIYFLTLCTGRGAE</sequence>
<gene>
    <name evidence="4" type="ORF">FYJ35_05965</name>
</gene>
<dbReference type="Pfam" id="PF18912">
    <property type="entry name" value="DZR_2"/>
    <property type="match status" value="1"/>
</dbReference>
<feature type="domain" description="Phosphoribosyltransferase" evidence="2">
    <location>
        <begin position="159"/>
        <end position="241"/>
    </location>
</feature>
<accession>A0A6L5X5D5</accession>
<feature type="domain" description="Double zinc ribbon" evidence="3">
    <location>
        <begin position="13"/>
        <end position="70"/>
    </location>
</feature>
<evidence type="ECO:0000259" key="3">
    <source>
        <dbReference type="Pfam" id="PF18912"/>
    </source>
</evidence>
<dbReference type="CDD" id="cd06223">
    <property type="entry name" value="PRTases_typeI"/>
    <property type="match status" value="1"/>
</dbReference>
<dbReference type="Pfam" id="PF00156">
    <property type="entry name" value="Pribosyltran"/>
    <property type="match status" value="1"/>
</dbReference>
<dbReference type="Gene3D" id="3.40.50.2020">
    <property type="match status" value="1"/>
</dbReference>
<evidence type="ECO:0000313" key="4">
    <source>
        <dbReference type="EMBL" id="MSS14588.1"/>
    </source>
</evidence>
<name>A0A6L5X5D5_9FIRM</name>
<dbReference type="AlphaFoldDB" id="A0A6L5X5D5"/>
<dbReference type="InterPro" id="IPR044005">
    <property type="entry name" value="DZR_2"/>
</dbReference>
<reference evidence="4 5" key="1">
    <citation type="submission" date="2019-08" db="EMBL/GenBank/DDBJ databases">
        <title>In-depth cultivation of the pig gut microbiome towards novel bacterial diversity and tailored functional studies.</title>
        <authorList>
            <person name="Wylensek D."/>
            <person name="Hitch T.C.A."/>
            <person name="Clavel T."/>
        </authorList>
    </citation>
    <scope>NUCLEOTIDE SEQUENCE [LARGE SCALE GENOMIC DNA]</scope>
    <source>
        <strain evidence="4 5">Oil+RF-744-WCA-WT-11</strain>
    </source>
</reference>
<protein>
    <submittedName>
        <fullName evidence="4">ComF family protein</fullName>
    </submittedName>
</protein>
<evidence type="ECO:0000256" key="1">
    <source>
        <dbReference type="ARBA" id="ARBA00008007"/>
    </source>
</evidence>
<comment type="similarity">
    <text evidence="1">Belongs to the ComF/GntX family.</text>
</comment>
<dbReference type="InterPro" id="IPR000836">
    <property type="entry name" value="PRTase_dom"/>
</dbReference>
<dbReference type="EMBL" id="VULZ01000005">
    <property type="protein sequence ID" value="MSS14588.1"/>
    <property type="molecule type" value="Genomic_DNA"/>
</dbReference>
<dbReference type="PANTHER" id="PTHR47505">
    <property type="entry name" value="DNA UTILIZATION PROTEIN YHGH"/>
    <property type="match status" value="1"/>
</dbReference>
<dbReference type="InterPro" id="IPR051910">
    <property type="entry name" value="ComF/GntX_DNA_util-trans"/>
</dbReference>
<dbReference type="InterPro" id="IPR029057">
    <property type="entry name" value="PRTase-like"/>
</dbReference>
<organism evidence="4 5">
    <name type="scientific">Porcincola intestinalis</name>
    <dbReference type="NCBI Taxonomy" id="2606632"/>
    <lineage>
        <taxon>Bacteria</taxon>
        <taxon>Bacillati</taxon>
        <taxon>Bacillota</taxon>
        <taxon>Clostridia</taxon>
        <taxon>Lachnospirales</taxon>
        <taxon>Lachnospiraceae</taxon>
        <taxon>Porcincola</taxon>
    </lineage>
</organism>
<dbReference type="Proteomes" id="UP000481852">
    <property type="component" value="Unassembled WGS sequence"/>
</dbReference>
<comment type="caution">
    <text evidence="4">The sequence shown here is derived from an EMBL/GenBank/DDBJ whole genome shotgun (WGS) entry which is preliminary data.</text>
</comment>
<evidence type="ECO:0000313" key="5">
    <source>
        <dbReference type="Proteomes" id="UP000481852"/>
    </source>
</evidence>
<proteinExistence type="inferred from homology"/>
<evidence type="ECO:0000259" key="2">
    <source>
        <dbReference type="Pfam" id="PF00156"/>
    </source>
</evidence>
<dbReference type="PANTHER" id="PTHR47505:SF1">
    <property type="entry name" value="DNA UTILIZATION PROTEIN YHGH"/>
    <property type="match status" value="1"/>
</dbReference>
<dbReference type="SUPFAM" id="SSF53271">
    <property type="entry name" value="PRTase-like"/>
    <property type="match status" value="1"/>
</dbReference>
<dbReference type="RefSeq" id="WP_154524563.1">
    <property type="nucleotide sequence ID" value="NZ_JAXFDQ010000002.1"/>
</dbReference>